<dbReference type="GeneID" id="96779238"/>
<evidence type="ECO:0000313" key="1">
    <source>
        <dbReference type="EMBL" id="MSU09299.1"/>
    </source>
</evidence>
<organism evidence="1 2">
    <name type="scientific">Anaerovibrio slackiae</name>
    <dbReference type="NCBI Taxonomy" id="2652309"/>
    <lineage>
        <taxon>Bacteria</taxon>
        <taxon>Bacillati</taxon>
        <taxon>Bacillota</taxon>
        <taxon>Negativicutes</taxon>
        <taxon>Selenomonadales</taxon>
        <taxon>Selenomonadaceae</taxon>
        <taxon>Anaerovibrio</taxon>
    </lineage>
</organism>
<dbReference type="AlphaFoldDB" id="A0A6I2UHY6"/>
<evidence type="ECO:0000313" key="2">
    <source>
        <dbReference type="Proteomes" id="UP000433181"/>
    </source>
</evidence>
<name>A0A6I2UHY6_9FIRM</name>
<protein>
    <submittedName>
        <fullName evidence="1">Uncharacterized protein</fullName>
    </submittedName>
</protein>
<accession>A0A6I2UHY6</accession>
<dbReference type="Gene3D" id="3.10.450.150">
    <property type="entry name" value="enterococcus faecalis protein"/>
    <property type="match status" value="1"/>
</dbReference>
<comment type="caution">
    <text evidence="1">The sequence shown here is derived from an EMBL/GenBank/DDBJ whole genome shotgun (WGS) entry which is preliminary data.</text>
</comment>
<reference evidence="1 2" key="1">
    <citation type="submission" date="2019-08" db="EMBL/GenBank/DDBJ databases">
        <title>In-depth cultivation of the pig gut microbiome towards novel bacterial diversity and tailored functional studies.</title>
        <authorList>
            <person name="Wylensek D."/>
            <person name="Hitch T.C.A."/>
            <person name="Clavel T."/>
        </authorList>
    </citation>
    <scope>NUCLEOTIDE SEQUENCE [LARGE SCALE GENOMIC DNA]</scope>
    <source>
        <strain evidence="1 2">WCA-693-APC-5D-A</strain>
    </source>
</reference>
<proteinExistence type="predicted"/>
<gene>
    <name evidence="1" type="ORF">FYJ84_09910</name>
</gene>
<dbReference type="EMBL" id="VUNR01000020">
    <property type="protein sequence ID" value="MSU09299.1"/>
    <property type="molecule type" value="Genomic_DNA"/>
</dbReference>
<dbReference type="Proteomes" id="UP000433181">
    <property type="component" value="Unassembled WGS sequence"/>
</dbReference>
<keyword evidence="2" id="KW-1185">Reference proteome</keyword>
<dbReference type="RefSeq" id="WP_154407470.1">
    <property type="nucleotide sequence ID" value="NZ_VUNR01000020.1"/>
</dbReference>
<sequence length="97" mass="11021">MFSNQRYISSSVDDLPVKTQLFLWHLIDSMPASVAKTPEQFFDLSVAMMNGKPVQRIEHYQKIPAFEQVVFMETDGSIFECKLTACDTGTISLLARE</sequence>